<keyword evidence="7 18" id="KW-0812">Transmembrane</keyword>
<dbReference type="InterPro" id="IPR036909">
    <property type="entry name" value="Cyt_c-like_dom_sf"/>
</dbReference>
<dbReference type="PRINTS" id="PR01166">
    <property type="entry name" value="CYCOXIDASEII"/>
</dbReference>
<dbReference type="Proteomes" id="UP000214603">
    <property type="component" value="Unassembled WGS sequence"/>
</dbReference>
<comment type="catalytic activity">
    <reaction evidence="16 19">
        <text>4 Fe(II)-[cytochrome c] + O2 + 8 H(+)(in) = 4 Fe(III)-[cytochrome c] + 2 H2O + 4 H(+)(out)</text>
        <dbReference type="Rhea" id="RHEA:11436"/>
        <dbReference type="Rhea" id="RHEA-COMP:10350"/>
        <dbReference type="Rhea" id="RHEA-COMP:14399"/>
        <dbReference type="ChEBI" id="CHEBI:15377"/>
        <dbReference type="ChEBI" id="CHEBI:15378"/>
        <dbReference type="ChEBI" id="CHEBI:15379"/>
        <dbReference type="ChEBI" id="CHEBI:29033"/>
        <dbReference type="ChEBI" id="CHEBI:29034"/>
        <dbReference type="EC" id="7.1.1.9"/>
    </reaction>
</comment>
<keyword evidence="10 18" id="KW-0249">Electron transport</keyword>
<comment type="similarity">
    <text evidence="3 18">Belongs to the cytochrome c oxidase subunit 2 family.</text>
</comment>
<dbReference type="EMBL" id="NJIH01000003">
    <property type="protein sequence ID" value="OWT63886.1"/>
    <property type="molecule type" value="Genomic_DNA"/>
</dbReference>
<comment type="caution">
    <text evidence="25">The sequence shown here is derived from an EMBL/GenBank/DDBJ whole genome shotgun (WGS) entry which is preliminary data.</text>
</comment>
<dbReference type="GO" id="GO:0005507">
    <property type="term" value="F:copper ion binding"/>
    <property type="evidence" value="ECO:0007669"/>
    <property type="project" value="InterPro"/>
</dbReference>
<evidence type="ECO:0000313" key="26">
    <source>
        <dbReference type="Proteomes" id="UP000214603"/>
    </source>
</evidence>
<evidence type="ECO:0000259" key="22">
    <source>
        <dbReference type="PROSITE" id="PS50857"/>
    </source>
</evidence>
<dbReference type="PROSITE" id="PS50857">
    <property type="entry name" value="COX2_CUA"/>
    <property type="match status" value="1"/>
</dbReference>
<dbReference type="GO" id="GO:0016491">
    <property type="term" value="F:oxidoreductase activity"/>
    <property type="evidence" value="ECO:0007669"/>
    <property type="project" value="InterPro"/>
</dbReference>
<feature type="domain" description="Cytochrome oxidase subunit II copper A binding" evidence="22">
    <location>
        <begin position="125"/>
        <end position="265"/>
    </location>
</feature>
<dbReference type="PANTHER" id="PTHR22888:SF9">
    <property type="entry name" value="CYTOCHROME C OXIDASE SUBUNIT 2"/>
    <property type="match status" value="1"/>
</dbReference>
<dbReference type="EC" id="7.1.1.9" evidence="19"/>
<feature type="chain" id="PRO_5012895009" description="Cytochrome c oxidase subunit 2" evidence="21">
    <location>
        <begin position="22"/>
        <end position="386"/>
    </location>
</feature>
<dbReference type="InterPro" id="IPR011759">
    <property type="entry name" value="Cyt_c_oxidase_su2_TM_dom"/>
</dbReference>
<dbReference type="GO" id="GO:0042597">
    <property type="term" value="C:periplasmic space"/>
    <property type="evidence" value="ECO:0007669"/>
    <property type="project" value="UniProtKB-SubCell"/>
</dbReference>
<keyword evidence="4 18" id="KW-0813">Transport</keyword>
<dbReference type="NCBIfam" id="TIGR02866">
    <property type="entry name" value="CoxB"/>
    <property type="match status" value="1"/>
</dbReference>
<feature type="domain" description="Cytochrome c" evidence="24">
    <location>
        <begin position="285"/>
        <end position="366"/>
    </location>
</feature>
<dbReference type="Pfam" id="PF00116">
    <property type="entry name" value="COX2"/>
    <property type="match status" value="1"/>
</dbReference>
<keyword evidence="26" id="KW-1185">Reference proteome</keyword>
<protein>
    <recommendedName>
        <fullName evidence="19">Cytochrome c oxidase subunit 2</fullName>
        <ecNumber evidence="19">7.1.1.9</ecNumber>
    </recommendedName>
</protein>
<comment type="cofactor">
    <cofactor evidence="19">
        <name>Cu cation</name>
        <dbReference type="ChEBI" id="CHEBI:23378"/>
    </cofactor>
    <text evidence="19">Binds a copper A center.</text>
</comment>
<proteinExistence type="inferred from homology"/>
<dbReference type="Gene3D" id="1.10.760.10">
    <property type="entry name" value="Cytochrome c-like domain"/>
    <property type="match status" value="1"/>
</dbReference>
<evidence type="ECO:0000256" key="9">
    <source>
        <dbReference type="ARBA" id="ARBA00022967"/>
    </source>
</evidence>
<dbReference type="Pfam" id="PF02790">
    <property type="entry name" value="COX2_TM"/>
    <property type="match status" value="1"/>
</dbReference>
<feature type="transmembrane region" description="Helical" evidence="20">
    <location>
        <begin position="50"/>
        <end position="75"/>
    </location>
</feature>
<dbReference type="GO" id="GO:0005886">
    <property type="term" value="C:plasma membrane"/>
    <property type="evidence" value="ECO:0007669"/>
    <property type="project" value="UniProtKB-SubCell"/>
</dbReference>
<dbReference type="SUPFAM" id="SSF81464">
    <property type="entry name" value="Cytochrome c oxidase subunit II-like, transmembrane region"/>
    <property type="match status" value="1"/>
</dbReference>
<evidence type="ECO:0000256" key="15">
    <source>
        <dbReference type="ARBA" id="ARBA00024688"/>
    </source>
</evidence>
<evidence type="ECO:0000256" key="2">
    <source>
        <dbReference type="ARBA" id="ARBA00004418"/>
    </source>
</evidence>
<dbReference type="SUPFAM" id="SSF49503">
    <property type="entry name" value="Cupredoxins"/>
    <property type="match status" value="1"/>
</dbReference>
<dbReference type="SUPFAM" id="SSF46626">
    <property type="entry name" value="Cytochrome c"/>
    <property type="match status" value="1"/>
</dbReference>
<dbReference type="RefSeq" id="WP_088602465.1">
    <property type="nucleotide sequence ID" value="NZ_NJIH01000003.1"/>
</dbReference>
<comment type="subcellular location">
    <subcellularLocation>
        <location evidence="18">Cell membrane</location>
        <topology evidence="18">Multi-pass membrane protein</topology>
    </subcellularLocation>
    <subcellularLocation>
        <location evidence="1">Membrane</location>
        <topology evidence="1">Multi-pass membrane protein</topology>
    </subcellularLocation>
    <subcellularLocation>
        <location evidence="2">Periplasm</location>
    </subcellularLocation>
</comment>
<dbReference type="InterPro" id="IPR002429">
    <property type="entry name" value="CcO_II-like_C"/>
</dbReference>
<evidence type="ECO:0000256" key="19">
    <source>
        <dbReference type="RuleBase" id="RU004024"/>
    </source>
</evidence>
<dbReference type="PROSITE" id="PS00078">
    <property type="entry name" value="COX2"/>
    <property type="match status" value="1"/>
</dbReference>
<evidence type="ECO:0000256" key="17">
    <source>
        <dbReference type="PROSITE-ProRule" id="PRU00433"/>
    </source>
</evidence>
<dbReference type="GO" id="GO:0042773">
    <property type="term" value="P:ATP synthesis coupled electron transport"/>
    <property type="evidence" value="ECO:0007669"/>
    <property type="project" value="TreeGrafter"/>
</dbReference>
<keyword evidence="12 17" id="KW-0408">Iron</keyword>
<evidence type="ECO:0000256" key="5">
    <source>
        <dbReference type="ARBA" id="ARBA00022617"/>
    </source>
</evidence>
<name>A0A225MRK8_9BURK</name>
<dbReference type="OrthoDB" id="9781261at2"/>
<accession>A0A225MRK8</accession>
<dbReference type="AlphaFoldDB" id="A0A225MRK8"/>
<evidence type="ECO:0000259" key="23">
    <source>
        <dbReference type="PROSITE" id="PS50999"/>
    </source>
</evidence>
<keyword evidence="6 18" id="KW-0679">Respiratory chain</keyword>
<reference evidence="26" key="1">
    <citation type="submission" date="2017-06" db="EMBL/GenBank/DDBJ databases">
        <title>Herbaspirillum phytohormonus sp. nov., isolated from the root nodule of Robinia pseudoacacia in lead-zinc mine.</title>
        <authorList>
            <person name="Fan M."/>
            <person name="Lin Y."/>
        </authorList>
    </citation>
    <scope>NUCLEOTIDE SEQUENCE [LARGE SCALE GENOMIC DNA]</scope>
    <source>
        <strain evidence="26">SC-089</strain>
    </source>
</reference>
<feature type="transmembrane region" description="Helical" evidence="20">
    <location>
        <begin position="96"/>
        <end position="114"/>
    </location>
</feature>
<evidence type="ECO:0000256" key="13">
    <source>
        <dbReference type="ARBA" id="ARBA00023008"/>
    </source>
</evidence>
<dbReference type="InterPro" id="IPR034210">
    <property type="entry name" value="CcO_II_C"/>
</dbReference>
<evidence type="ECO:0000256" key="3">
    <source>
        <dbReference type="ARBA" id="ARBA00007866"/>
    </source>
</evidence>
<dbReference type="InterPro" id="IPR009056">
    <property type="entry name" value="Cyt_c-like_dom"/>
</dbReference>
<dbReference type="InterPro" id="IPR036257">
    <property type="entry name" value="Cyt_c_oxidase_su2_TM_sf"/>
</dbReference>
<dbReference type="InterPro" id="IPR001505">
    <property type="entry name" value="Copper_CuA"/>
</dbReference>
<evidence type="ECO:0000256" key="12">
    <source>
        <dbReference type="ARBA" id="ARBA00023004"/>
    </source>
</evidence>
<evidence type="ECO:0000256" key="10">
    <source>
        <dbReference type="ARBA" id="ARBA00022982"/>
    </source>
</evidence>
<dbReference type="InterPro" id="IPR014222">
    <property type="entry name" value="Cyt_c_oxidase_su2"/>
</dbReference>
<evidence type="ECO:0000256" key="21">
    <source>
        <dbReference type="SAM" id="SignalP"/>
    </source>
</evidence>
<keyword evidence="14 20" id="KW-0472">Membrane</keyword>
<evidence type="ECO:0000256" key="18">
    <source>
        <dbReference type="RuleBase" id="RU000456"/>
    </source>
</evidence>
<evidence type="ECO:0000256" key="14">
    <source>
        <dbReference type="ARBA" id="ARBA00023136"/>
    </source>
</evidence>
<dbReference type="InterPro" id="IPR008972">
    <property type="entry name" value="Cupredoxin"/>
</dbReference>
<feature type="domain" description="Cytochrome oxidase subunit II transmembrane region profile" evidence="23">
    <location>
        <begin position="29"/>
        <end position="124"/>
    </location>
</feature>
<dbReference type="Gene3D" id="2.60.40.420">
    <property type="entry name" value="Cupredoxins - blue copper proteins"/>
    <property type="match status" value="1"/>
</dbReference>
<organism evidence="25 26">
    <name type="scientific">Candidimonas nitroreducens</name>
    <dbReference type="NCBI Taxonomy" id="683354"/>
    <lineage>
        <taxon>Bacteria</taxon>
        <taxon>Pseudomonadati</taxon>
        <taxon>Pseudomonadota</taxon>
        <taxon>Betaproteobacteria</taxon>
        <taxon>Burkholderiales</taxon>
        <taxon>Alcaligenaceae</taxon>
        <taxon>Candidimonas</taxon>
    </lineage>
</organism>
<dbReference type="PANTHER" id="PTHR22888">
    <property type="entry name" value="CYTOCHROME C OXIDASE, SUBUNIT II"/>
    <property type="match status" value="1"/>
</dbReference>
<keyword evidence="8 17" id="KW-0479">Metal-binding</keyword>
<dbReference type="GO" id="GO:0020037">
    <property type="term" value="F:heme binding"/>
    <property type="evidence" value="ECO:0007669"/>
    <property type="project" value="InterPro"/>
</dbReference>
<evidence type="ECO:0000256" key="4">
    <source>
        <dbReference type="ARBA" id="ARBA00022448"/>
    </source>
</evidence>
<evidence type="ECO:0000256" key="16">
    <source>
        <dbReference type="ARBA" id="ARBA00047816"/>
    </source>
</evidence>
<keyword evidence="9" id="KW-1278">Translocase</keyword>
<evidence type="ECO:0000256" key="1">
    <source>
        <dbReference type="ARBA" id="ARBA00004141"/>
    </source>
</evidence>
<evidence type="ECO:0000259" key="24">
    <source>
        <dbReference type="PROSITE" id="PS51007"/>
    </source>
</evidence>
<dbReference type="GO" id="GO:0004129">
    <property type="term" value="F:cytochrome-c oxidase activity"/>
    <property type="evidence" value="ECO:0007669"/>
    <property type="project" value="UniProtKB-EC"/>
</dbReference>
<evidence type="ECO:0000313" key="25">
    <source>
        <dbReference type="EMBL" id="OWT63886.1"/>
    </source>
</evidence>
<sequence length="386" mass="42312">MKKLRGLLGAGALLLAGVASAEVKDMPGGPRVNQLNLHNGVTEISHDIMWLHWMMLIICTIIFIGVFGTMLYSIIYHRKSRGVVASKFHESTTIEVAWTVVPFLIVIGMALPATRTVVAMKDTSSPDLTVKVTGYQWKWGYDYLDGPAAGVQFLSNLKTPVEQIQGKAPKDDLYLMEVDKPMVVPVNKKIRVILTAADVIHSWGVPEFGVKQDAIPGFLRDTWFRADKIGTYRGQCYELCGKNHAFMPIAVKVVSEQDYEKWAADQKKALASAADDPNKKWTKDELVARGKEVFGANCVACHQANGKGIPGTFPALDGDKKFVLAPMKGQILTVLNGHPGTAMQAWRNQLNDVEIAAAITYTRNAWGNAGKGPDPVVQPSDVKALR</sequence>
<dbReference type="Pfam" id="PF13442">
    <property type="entry name" value="Cytochrome_CBB3"/>
    <property type="match status" value="1"/>
</dbReference>
<feature type="signal peptide" evidence="21">
    <location>
        <begin position="1"/>
        <end position="21"/>
    </location>
</feature>
<comment type="function">
    <text evidence="15 19">Subunits I and II form the functional core of the enzyme complex. Electrons originating in cytochrome c are transferred via heme a and Cu(A) to the binuclear center formed by heme a3 and Cu(B).</text>
</comment>
<dbReference type="CDD" id="cd13912">
    <property type="entry name" value="CcO_II_C"/>
    <property type="match status" value="1"/>
</dbReference>
<evidence type="ECO:0000256" key="20">
    <source>
        <dbReference type="SAM" id="Phobius"/>
    </source>
</evidence>
<keyword evidence="5 17" id="KW-0349">Heme</keyword>
<keyword evidence="21" id="KW-0732">Signal</keyword>
<keyword evidence="11 20" id="KW-1133">Transmembrane helix</keyword>
<keyword evidence="13 19" id="KW-0186">Copper</keyword>
<evidence type="ECO:0000256" key="7">
    <source>
        <dbReference type="ARBA" id="ARBA00022692"/>
    </source>
</evidence>
<dbReference type="InterPro" id="IPR045187">
    <property type="entry name" value="CcO_II"/>
</dbReference>
<evidence type="ECO:0000256" key="11">
    <source>
        <dbReference type="ARBA" id="ARBA00022989"/>
    </source>
</evidence>
<evidence type="ECO:0000256" key="8">
    <source>
        <dbReference type="ARBA" id="ARBA00022723"/>
    </source>
</evidence>
<evidence type="ECO:0000256" key="6">
    <source>
        <dbReference type="ARBA" id="ARBA00022660"/>
    </source>
</evidence>
<dbReference type="PROSITE" id="PS50999">
    <property type="entry name" value="COX2_TM"/>
    <property type="match status" value="1"/>
</dbReference>
<dbReference type="Gene3D" id="1.10.287.90">
    <property type="match status" value="1"/>
</dbReference>
<gene>
    <name evidence="25" type="primary">coxB</name>
    <name evidence="25" type="ORF">CEY11_06150</name>
</gene>
<dbReference type="PROSITE" id="PS51007">
    <property type="entry name" value="CYTC"/>
    <property type="match status" value="1"/>
</dbReference>